<gene>
    <name evidence="1" type="ORF">PHM1_229</name>
</gene>
<protein>
    <submittedName>
        <fullName evidence="1">Uncharacterized protein</fullName>
    </submittedName>
</protein>
<organism evidence="1 2">
    <name type="scientific">Prochlorococcus phage P-HM1</name>
    <dbReference type="NCBI Taxonomy" id="445700"/>
    <lineage>
        <taxon>Viruses</taxon>
        <taxon>Duplodnaviria</taxon>
        <taxon>Heunggongvirae</taxon>
        <taxon>Uroviricota</taxon>
        <taxon>Caudoviricetes</taxon>
        <taxon>Eurybiavirus</taxon>
        <taxon>Eurybiavirus PHM2</taxon>
    </lineage>
</organism>
<proteinExistence type="predicted"/>
<dbReference type="GeneID" id="10327142"/>
<keyword evidence="2" id="KW-1185">Reference proteome</keyword>
<evidence type="ECO:0000313" key="2">
    <source>
        <dbReference type="Proteomes" id="UP000006530"/>
    </source>
</evidence>
<name>E3SN60_9CAUD</name>
<accession>E3SN60</accession>
<dbReference type="Proteomes" id="UP000006530">
    <property type="component" value="Segment"/>
</dbReference>
<dbReference type="KEGG" id="vg:10327142"/>
<evidence type="ECO:0000313" key="1">
    <source>
        <dbReference type="EMBL" id="ADO98853.1"/>
    </source>
</evidence>
<sequence length="59" mass="7135">MLKLVLSIHSRSHISRLIQRVFDTLFFYAILYGKMTFESPESRKKNLGYFFLNRFFTIL</sequence>
<reference evidence="1 2" key="1">
    <citation type="journal article" date="2010" name="Environ. Microbiol.">
        <title>Genomic analysis of oceanic cyanobacterial myoviruses compared with T4-like myoviruses from diverse hosts and environments.</title>
        <authorList>
            <person name="Sullivan M.B."/>
            <person name="Huang K.H."/>
            <person name="Ignacio-Espinoza J.C."/>
            <person name="Berlin A.M."/>
            <person name="Kelly L."/>
            <person name="Weigele P.R."/>
            <person name="DeFrancesco A.S."/>
            <person name="Kern S.E."/>
            <person name="Thompson L.R."/>
            <person name="Young S."/>
            <person name="Yandava C."/>
            <person name="Fu R."/>
            <person name="Krastins B."/>
            <person name="Chase M."/>
            <person name="Sarracino D."/>
            <person name="Osburne M.S."/>
            <person name="Henn M.R."/>
            <person name="Chisholm S.W."/>
        </authorList>
    </citation>
    <scope>NUCLEOTIDE SEQUENCE [LARGE SCALE GENOMIC DNA]</scope>
    <source>
        <strain evidence="1">M4-247</strain>
    </source>
</reference>
<dbReference type="EMBL" id="GU071101">
    <property type="protein sequence ID" value="ADO98853.1"/>
    <property type="molecule type" value="Genomic_DNA"/>
</dbReference>
<dbReference type="RefSeq" id="YP_004322654.1">
    <property type="nucleotide sequence ID" value="NC_015280.1"/>
</dbReference>